<protein>
    <recommendedName>
        <fullName evidence="6">Zn(2)-C6 fungal-type domain-containing protein</fullName>
    </recommendedName>
</protein>
<keyword evidence="2" id="KW-0238">DNA-binding</keyword>
<dbReference type="PANTHER" id="PTHR47784:SF4">
    <property type="entry name" value="ZN(II)2CYS6 TRANSCRIPTION FACTOR (EUROFUNG)"/>
    <property type="match status" value="1"/>
</dbReference>
<gene>
    <name evidence="7" type="ORF">BJY01DRAFT_135967</name>
</gene>
<dbReference type="InterPro" id="IPR001138">
    <property type="entry name" value="Zn2Cys6_DnaBD"/>
</dbReference>
<keyword evidence="3" id="KW-0804">Transcription</keyword>
<dbReference type="InterPro" id="IPR036864">
    <property type="entry name" value="Zn2-C6_fun-type_DNA-bd_sf"/>
</dbReference>
<dbReference type="Proteomes" id="UP001610446">
    <property type="component" value="Unassembled WGS sequence"/>
</dbReference>
<accession>A0ABR4KD23</accession>
<dbReference type="CDD" id="cd00067">
    <property type="entry name" value="GAL4"/>
    <property type="match status" value="1"/>
</dbReference>
<dbReference type="EMBL" id="JBFXLU010000039">
    <property type="protein sequence ID" value="KAL2850186.1"/>
    <property type="molecule type" value="Genomic_DNA"/>
</dbReference>
<dbReference type="PANTHER" id="PTHR47784">
    <property type="entry name" value="STEROL UPTAKE CONTROL PROTEIN 2"/>
    <property type="match status" value="1"/>
</dbReference>
<evidence type="ECO:0000313" key="7">
    <source>
        <dbReference type="EMBL" id="KAL2850186.1"/>
    </source>
</evidence>
<evidence type="ECO:0000256" key="2">
    <source>
        <dbReference type="ARBA" id="ARBA00023125"/>
    </source>
</evidence>
<dbReference type="PROSITE" id="PS50048">
    <property type="entry name" value="ZN2_CY6_FUNGAL_2"/>
    <property type="match status" value="1"/>
</dbReference>
<evidence type="ECO:0000256" key="3">
    <source>
        <dbReference type="ARBA" id="ARBA00023163"/>
    </source>
</evidence>
<evidence type="ECO:0000256" key="1">
    <source>
        <dbReference type="ARBA" id="ARBA00023015"/>
    </source>
</evidence>
<dbReference type="PROSITE" id="PS00463">
    <property type="entry name" value="ZN2_CY6_FUNGAL_1"/>
    <property type="match status" value="1"/>
</dbReference>
<dbReference type="SUPFAM" id="SSF57701">
    <property type="entry name" value="Zn2/Cys6 DNA-binding domain"/>
    <property type="match status" value="1"/>
</dbReference>
<feature type="region of interest" description="Disordered" evidence="5">
    <location>
        <begin position="56"/>
        <end position="82"/>
    </location>
</feature>
<dbReference type="SMART" id="SM00066">
    <property type="entry name" value="GAL4"/>
    <property type="match status" value="1"/>
</dbReference>
<dbReference type="Gene3D" id="4.10.240.10">
    <property type="entry name" value="Zn(2)-C6 fungal-type DNA-binding domain"/>
    <property type="match status" value="1"/>
</dbReference>
<evidence type="ECO:0000259" key="6">
    <source>
        <dbReference type="PROSITE" id="PS50048"/>
    </source>
</evidence>
<proteinExistence type="predicted"/>
<comment type="caution">
    <text evidence="7">The sequence shown here is derived from an EMBL/GenBank/DDBJ whole genome shotgun (WGS) entry which is preliminary data.</text>
</comment>
<keyword evidence="1" id="KW-0805">Transcription regulation</keyword>
<evidence type="ECO:0000256" key="5">
    <source>
        <dbReference type="SAM" id="MobiDB-lite"/>
    </source>
</evidence>
<reference evidence="7 8" key="1">
    <citation type="submission" date="2024-07" db="EMBL/GenBank/DDBJ databases">
        <title>Section-level genome sequencing and comparative genomics of Aspergillus sections Usti and Cavernicolus.</title>
        <authorList>
            <consortium name="Lawrence Berkeley National Laboratory"/>
            <person name="Nybo J.L."/>
            <person name="Vesth T.C."/>
            <person name="Theobald S."/>
            <person name="Frisvad J.C."/>
            <person name="Larsen T.O."/>
            <person name="Kjaerboelling I."/>
            <person name="Rothschild-Mancinelli K."/>
            <person name="Lyhne E.K."/>
            <person name="Kogle M.E."/>
            <person name="Barry K."/>
            <person name="Clum A."/>
            <person name="Na H."/>
            <person name="Ledsgaard L."/>
            <person name="Lin J."/>
            <person name="Lipzen A."/>
            <person name="Kuo A."/>
            <person name="Riley R."/>
            <person name="Mondo S."/>
            <person name="Labutti K."/>
            <person name="Haridas S."/>
            <person name="Pangalinan J."/>
            <person name="Salamov A.A."/>
            <person name="Simmons B.A."/>
            <person name="Magnuson J.K."/>
            <person name="Chen J."/>
            <person name="Drula E."/>
            <person name="Henrissat B."/>
            <person name="Wiebenga A."/>
            <person name="Lubbers R.J."/>
            <person name="Gomes A.C."/>
            <person name="Makela M.R."/>
            <person name="Stajich J."/>
            <person name="Grigoriev I.V."/>
            <person name="Mortensen U.H."/>
            <person name="De Vries R.P."/>
            <person name="Baker S.E."/>
            <person name="Andersen M.R."/>
        </authorList>
    </citation>
    <scope>NUCLEOTIDE SEQUENCE [LARGE SCALE GENOMIC DNA]</scope>
    <source>
        <strain evidence="7 8">CBS 123904</strain>
    </source>
</reference>
<evidence type="ECO:0000256" key="4">
    <source>
        <dbReference type="ARBA" id="ARBA00023242"/>
    </source>
</evidence>
<name>A0ABR4KD23_9EURO</name>
<keyword evidence="4" id="KW-0539">Nucleus</keyword>
<dbReference type="InterPro" id="IPR053157">
    <property type="entry name" value="Sterol_Uptake_Regulator"/>
</dbReference>
<keyword evidence="8" id="KW-1185">Reference proteome</keyword>
<sequence>MGRRPHKKSRLGCVECKRRHIKCDERRPICGNCVSSERLCGYAELTFLAMQSGNTRASKKRARSPASSSLPDTPPELTALAQPDPPVNILHAELFHHLSTQTLPSLSETGSGLSLPLAEVINYGLAAPYLLNELLALAALHLGILRTPQKVFYRHHSAQLQNHALRIFHETEIDASESPSVPAFCFASFLGVHLLCDTLVFRDDANENFLDFLDRFIHYLRIHRGARTMIAGNWGSLKQTSLEPVLSSSEASLRKKDDGHRHADADACDSLLARIRAAKLGSATTGTYEAAIESLQLSLIPSAAEGATAIEKMHGALAWPVILSVEYTDMLVQRRPEALVILAHYAISLHACREMWVFGDGGEFLIRSIDRYLGGEWAEWMEWPTRALGVSGGDTNSFSA</sequence>
<evidence type="ECO:0000313" key="8">
    <source>
        <dbReference type="Proteomes" id="UP001610446"/>
    </source>
</evidence>
<feature type="domain" description="Zn(2)-C6 fungal-type" evidence="6">
    <location>
        <begin position="12"/>
        <end position="42"/>
    </location>
</feature>
<organism evidence="7 8">
    <name type="scientific">Aspergillus pseudoustus</name>
    <dbReference type="NCBI Taxonomy" id="1810923"/>
    <lineage>
        <taxon>Eukaryota</taxon>
        <taxon>Fungi</taxon>
        <taxon>Dikarya</taxon>
        <taxon>Ascomycota</taxon>
        <taxon>Pezizomycotina</taxon>
        <taxon>Eurotiomycetes</taxon>
        <taxon>Eurotiomycetidae</taxon>
        <taxon>Eurotiales</taxon>
        <taxon>Aspergillaceae</taxon>
        <taxon>Aspergillus</taxon>
        <taxon>Aspergillus subgen. Nidulantes</taxon>
    </lineage>
</organism>
<dbReference type="Pfam" id="PF00172">
    <property type="entry name" value="Zn_clus"/>
    <property type="match status" value="1"/>
</dbReference>